<sequence>MPKNLGERNGESYRDRRQRRTTRSLPTLPTSGVATCTFPRPPHFGRPSHHGLRYRLMQHAGAATRHIRHSVLPRLEFFPFSFNTRPLPAPRRPPLPALARELVAMSSSMNRYWIPYLDIHKKVITQELQYHLGPQATVRPYTLQGEDGFLISTPGACLTDIDDICRKSKQLWDRQAAAKIQENPSKTLKRPLHQPIVISRGGGDAVARGSSRRQLSDRPRAPKPSGSV</sequence>
<gene>
    <name evidence="2" type="ORF">XA68_17637</name>
</gene>
<name>A0A2A9PIL0_OPHUN</name>
<organism evidence="2 3">
    <name type="scientific">Ophiocordyceps unilateralis</name>
    <name type="common">Zombie-ant fungus</name>
    <name type="synonym">Torrubia unilateralis</name>
    <dbReference type="NCBI Taxonomy" id="268505"/>
    <lineage>
        <taxon>Eukaryota</taxon>
        <taxon>Fungi</taxon>
        <taxon>Dikarya</taxon>
        <taxon>Ascomycota</taxon>
        <taxon>Pezizomycotina</taxon>
        <taxon>Sordariomycetes</taxon>
        <taxon>Hypocreomycetidae</taxon>
        <taxon>Hypocreales</taxon>
        <taxon>Ophiocordycipitaceae</taxon>
        <taxon>Ophiocordyceps</taxon>
    </lineage>
</organism>
<dbReference type="STRING" id="268505.A0A2A9PIL0"/>
<dbReference type="PANTHER" id="PTHR39609:SF2">
    <property type="entry name" value="TRANSCRIPTION FACTOR RFEG"/>
    <property type="match status" value="1"/>
</dbReference>
<dbReference type="EMBL" id="LAZP02000077">
    <property type="protein sequence ID" value="PFH61335.1"/>
    <property type="molecule type" value="Genomic_DNA"/>
</dbReference>
<feature type="region of interest" description="Disordered" evidence="1">
    <location>
        <begin position="182"/>
        <end position="228"/>
    </location>
</feature>
<feature type="compositionally biased region" description="Basic and acidic residues" evidence="1">
    <location>
        <begin position="1"/>
        <end position="15"/>
    </location>
</feature>
<dbReference type="Proteomes" id="UP000037136">
    <property type="component" value="Unassembled WGS sequence"/>
</dbReference>
<evidence type="ECO:0000313" key="2">
    <source>
        <dbReference type="EMBL" id="PFH61335.1"/>
    </source>
</evidence>
<evidence type="ECO:0000313" key="3">
    <source>
        <dbReference type="Proteomes" id="UP000037136"/>
    </source>
</evidence>
<reference evidence="2 3" key="1">
    <citation type="journal article" date="2015" name="BMC Genomics">
        <title>Gene expression during zombie ant biting behavior reflects the complexity underlying fungal parasitic behavioral manipulation.</title>
        <authorList>
            <person name="de Bekker C."/>
            <person name="Ohm R.A."/>
            <person name="Loreto R.G."/>
            <person name="Sebastian A."/>
            <person name="Albert I."/>
            <person name="Merrow M."/>
            <person name="Brachmann A."/>
            <person name="Hughes D.P."/>
        </authorList>
    </citation>
    <scope>NUCLEOTIDE SEQUENCE [LARGE SCALE GENOMIC DNA]</scope>
    <source>
        <strain evidence="2 3">SC16a</strain>
    </source>
</reference>
<feature type="region of interest" description="Disordered" evidence="1">
    <location>
        <begin position="1"/>
        <end position="32"/>
    </location>
</feature>
<reference evidence="2 3" key="2">
    <citation type="journal article" date="2017" name="Sci. Rep.">
        <title>Ant-infecting Ophiocordyceps genomes reveal a high diversity of potential behavioral manipulation genes and a possible major role for enterotoxins.</title>
        <authorList>
            <person name="de Bekker C."/>
            <person name="Ohm R.A."/>
            <person name="Evans H.C."/>
            <person name="Brachmann A."/>
            <person name="Hughes D.P."/>
        </authorList>
    </citation>
    <scope>NUCLEOTIDE SEQUENCE [LARGE SCALE GENOMIC DNA]</scope>
    <source>
        <strain evidence="2 3">SC16a</strain>
    </source>
</reference>
<dbReference type="AlphaFoldDB" id="A0A2A9PIL0"/>
<dbReference type="PANTHER" id="PTHR39609">
    <property type="entry name" value="RFEG-RELATED"/>
    <property type="match status" value="1"/>
</dbReference>
<comment type="caution">
    <text evidence="2">The sequence shown here is derived from an EMBL/GenBank/DDBJ whole genome shotgun (WGS) entry which is preliminary data.</text>
</comment>
<evidence type="ECO:0000256" key="1">
    <source>
        <dbReference type="SAM" id="MobiDB-lite"/>
    </source>
</evidence>
<protein>
    <submittedName>
        <fullName evidence="2">Uncharacterized protein</fullName>
    </submittedName>
</protein>
<keyword evidence="3" id="KW-1185">Reference proteome</keyword>
<dbReference type="OrthoDB" id="3827557at2759"/>
<accession>A0A2A9PIL0</accession>
<proteinExistence type="predicted"/>